<name>A0A0T9MTR2_YERIN</name>
<protein>
    <submittedName>
        <fullName evidence="2">Uncharacterized protein</fullName>
    </submittedName>
</protein>
<evidence type="ECO:0000256" key="1">
    <source>
        <dbReference type="SAM" id="MobiDB-lite"/>
    </source>
</evidence>
<dbReference type="AlphaFoldDB" id="A0A0T9MTR2"/>
<accession>A0A0T9MTR2</accession>
<reference evidence="2 3" key="1">
    <citation type="submission" date="2015-03" db="EMBL/GenBank/DDBJ databases">
        <authorList>
            <person name="Murphy D."/>
        </authorList>
    </citation>
    <scope>NUCLEOTIDE SEQUENCE [LARGE SCALE GENOMIC DNA]</scope>
    <source>
        <strain evidence="2 3">BR165/97</strain>
    </source>
</reference>
<dbReference type="Proteomes" id="UP000038750">
    <property type="component" value="Unassembled WGS sequence"/>
</dbReference>
<organism evidence="2 3">
    <name type="scientific">Yersinia intermedia</name>
    <dbReference type="NCBI Taxonomy" id="631"/>
    <lineage>
        <taxon>Bacteria</taxon>
        <taxon>Pseudomonadati</taxon>
        <taxon>Pseudomonadota</taxon>
        <taxon>Gammaproteobacteria</taxon>
        <taxon>Enterobacterales</taxon>
        <taxon>Yersiniaceae</taxon>
        <taxon>Yersinia</taxon>
    </lineage>
</organism>
<feature type="region of interest" description="Disordered" evidence="1">
    <location>
        <begin position="22"/>
        <end position="54"/>
    </location>
</feature>
<gene>
    <name evidence="2" type="ORF">ERS008530_03805</name>
</gene>
<proteinExistence type="predicted"/>
<evidence type="ECO:0000313" key="3">
    <source>
        <dbReference type="Proteomes" id="UP000038750"/>
    </source>
</evidence>
<evidence type="ECO:0000313" key="2">
    <source>
        <dbReference type="EMBL" id="CNG45997.1"/>
    </source>
</evidence>
<dbReference type="EMBL" id="CPZJ01000019">
    <property type="protein sequence ID" value="CNG45997.1"/>
    <property type="molecule type" value="Genomic_DNA"/>
</dbReference>
<sequence>MKKRNEVSKLRQNRTQWVQLTKTSDSENVHRGSPNCALAWTVPDNQGQRGAGRKLPGTVQAKANVRVFRG</sequence>